<gene>
    <name evidence="2" type="ORF">SAMN03080610_02290</name>
</gene>
<dbReference type="Gene3D" id="3.60.15.10">
    <property type="entry name" value="Ribonuclease Z/Hydroxyacylglutathione hydrolase-like"/>
    <property type="match status" value="1"/>
</dbReference>
<dbReference type="Pfam" id="PF17778">
    <property type="entry name" value="WHD_BLACT"/>
    <property type="match status" value="1"/>
</dbReference>
<organism evidence="2 3">
    <name type="scientific">Afifella marina DSM 2698</name>
    <dbReference type="NCBI Taxonomy" id="1120955"/>
    <lineage>
        <taxon>Bacteria</taxon>
        <taxon>Pseudomonadati</taxon>
        <taxon>Pseudomonadota</taxon>
        <taxon>Alphaproteobacteria</taxon>
        <taxon>Hyphomicrobiales</taxon>
        <taxon>Afifellaceae</taxon>
        <taxon>Afifella</taxon>
    </lineage>
</organism>
<name>A0A1G5NMA7_AFIMA</name>
<evidence type="ECO:0000313" key="3">
    <source>
        <dbReference type="Proteomes" id="UP000199347"/>
    </source>
</evidence>
<dbReference type="PANTHER" id="PTHR23131">
    <property type="entry name" value="ENDORIBONUCLEASE LACTB2"/>
    <property type="match status" value="1"/>
</dbReference>
<dbReference type="Gene3D" id="1.10.10.10">
    <property type="entry name" value="Winged helix-like DNA-binding domain superfamily/Winged helix DNA-binding domain"/>
    <property type="match status" value="1"/>
</dbReference>
<protein>
    <submittedName>
        <fullName evidence="2">Glyoxylase, beta-lactamase superfamily II</fullName>
    </submittedName>
</protein>
<dbReference type="InterPro" id="IPR036388">
    <property type="entry name" value="WH-like_DNA-bd_sf"/>
</dbReference>
<dbReference type="RefSeq" id="WP_092812846.1">
    <property type="nucleotide sequence ID" value="NZ_FMVW01000005.1"/>
</dbReference>
<dbReference type="AlphaFoldDB" id="A0A1G5NMA7"/>
<sequence>MAKSELPFDLTLEGAPGECVRLSERVRRVLAPNPSPFTFRGTCTYIVGTGEVAVIDPGPADPTHIEALLTAVSGESVRHILLTHTHRDHYPAVAPLAEATGAVVAGCRGTDESAFAYAPERVLEDGERVEGPDYTLMALATPGHAANHLCYELEEEKALFSGDHVMGWSTSVVIPPDGNMGDYMASLRRLLDRDHDIYWPGHGGPVTEPKRLVRALLQHRRQREKTILAALGEDPLTIDSIVERVYQGIAENLREAAAQSTLAHLCDLVARGEASSLGPPSRMACYRRASPQ</sequence>
<dbReference type="CDD" id="cd16278">
    <property type="entry name" value="metallo-hydrolase-like_MBL-fold"/>
    <property type="match status" value="1"/>
</dbReference>
<dbReference type="EMBL" id="FMVW01000005">
    <property type="protein sequence ID" value="SCZ38532.1"/>
    <property type="molecule type" value="Genomic_DNA"/>
</dbReference>
<dbReference type="InterPro" id="IPR050662">
    <property type="entry name" value="Sec-metab_biosynth-thioest"/>
</dbReference>
<dbReference type="Pfam" id="PF00753">
    <property type="entry name" value="Lactamase_B"/>
    <property type="match status" value="1"/>
</dbReference>
<dbReference type="InterPro" id="IPR036866">
    <property type="entry name" value="RibonucZ/Hydroxyglut_hydro"/>
</dbReference>
<dbReference type="OrthoDB" id="9788263at2"/>
<dbReference type="Proteomes" id="UP000199347">
    <property type="component" value="Unassembled WGS sequence"/>
</dbReference>
<evidence type="ECO:0000259" key="1">
    <source>
        <dbReference type="SMART" id="SM00849"/>
    </source>
</evidence>
<evidence type="ECO:0000313" key="2">
    <source>
        <dbReference type="EMBL" id="SCZ38532.1"/>
    </source>
</evidence>
<accession>A0A1G5NMA7</accession>
<feature type="domain" description="Metallo-beta-lactamase" evidence="1">
    <location>
        <begin position="40"/>
        <end position="202"/>
    </location>
</feature>
<dbReference type="SUPFAM" id="SSF56281">
    <property type="entry name" value="Metallo-hydrolase/oxidoreductase"/>
    <property type="match status" value="1"/>
</dbReference>
<dbReference type="SMART" id="SM00849">
    <property type="entry name" value="Lactamase_B"/>
    <property type="match status" value="1"/>
</dbReference>
<dbReference type="InterPro" id="IPR001279">
    <property type="entry name" value="Metallo-B-lactamas"/>
</dbReference>
<dbReference type="PANTHER" id="PTHR23131:SF0">
    <property type="entry name" value="ENDORIBONUCLEASE LACTB2"/>
    <property type="match status" value="1"/>
</dbReference>
<proteinExistence type="predicted"/>
<dbReference type="STRING" id="1120955.SAMN03080610_02290"/>
<keyword evidence="3" id="KW-1185">Reference proteome</keyword>
<dbReference type="InterPro" id="IPR041516">
    <property type="entry name" value="LACTB2_WH"/>
</dbReference>
<reference evidence="3" key="1">
    <citation type="submission" date="2016-10" db="EMBL/GenBank/DDBJ databases">
        <authorList>
            <person name="Varghese N."/>
            <person name="Submissions S."/>
        </authorList>
    </citation>
    <scope>NUCLEOTIDE SEQUENCE [LARGE SCALE GENOMIC DNA]</scope>
    <source>
        <strain evidence="3">DSM 2698</strain>
    </source>
</reference>